<dbReference type="EMBL" id="JAVIZJ010000002">
    <property type="protein sequence ID" value="MDR6209020.1"/>
    <property type="molecule type" value="Genomic_DNA"/>
</dbReference>
<reference evidence="1" key="1">
    <citation type="submission" date="2023-08" db="EMBL/GenBank/DDBJ databases">
        <title>Functional and genomic diversity of the sorghum phyllosphere microbiome.</title>
        <authorList>
            <person name="Shade A."/>
        </authorList>
    </citation>
    <scope>NUCLEOTIDE SEQUENCE</scope>
    <source>
        <strain evidence="1">SORGH_AS_0885</strain>
    </source>
</reference>
<proteinExistence type="predicted"/>
<sequence length="533" mass="57389">MSRTLQSRLAALVGLVLALCLSGCMVGSDSSPTASSKDLRIAVNLADMASLDLARVSADAMLAVVPLFGQTLVSVDPDDVTQLEPLLAESWEVSDDASSVTFTLRQDVTFSTGRPMTAEDVKFSFDRVKNIQGAPSDKLQSVSEITVVDDHTVRFDLVAPDSGFVASTATLFFAIMDSQEVIAQGGASDADAVSTDDAQSFLDANTVGTGPYQLRDWRRNEQAVFEPNPEYWGDEEPAFETITFADIREPATQAQLVQRGDVDVALDIDADTAAGLQSSSGAEVLTTPSFNLIYMALNNGSADVPAFGDLRVRQAVQKVIDYDGISQAFTQDSPRPAAAVPLGFLGADDVEPVDTDVEGARALMAEAGYEDGFDVQVSFANVVQYGVPLNALWEKLASDLAQINIDLTLQPTEFDSWIEAYRAGDLPMTSSFYGPDFFDTSMFIDPLGRNDGVVAQRVDMDIPGNQALFDEYKASTDQTLREELATQMITAMRDDASIIAIVQPKKIIVHRDDLSGVAYSPTSNVTVLDISRS</sequence>
<gene>
    <name evidence="1" type="ORF">QE364_000712</name>
</gene>
<organism evidence="1 2">
    <name type="scientific">Nocardioides zeae</name>
    <dbReference type="NCBI Taxonomy" id="1457234"/>
    <lineage>
        <taxon>Bacteria</taxon>
        <taxon>Bacillati</taxon>
        <taxon>Actinomycetota</taxon>
        <taxon>Actinomycetes</taxon>
        <taxon>Propionibacteriales</taxon>
        <taxon>Nocardioidaceae</taxon>
        <taxon>Nocardioides</taxon>
    </lineage>
</organism>
<evidence type="ECO:0000313" key="2">
    <source>
        <dbReference type="Proteomes" id="UP001261666"/>
    </source>
</evidence>
<protein>
    <submittedName>
        <fullName evidence="1">Peptide/nickel transport system substrate-binding protein</fullName>
    </submittedName>
</protein>
<dbReference type="Proteomes" id="UP001261666">
    <property type="component" value="Unassembled WGS sequence"/>
</dbReference>
<name>A0ACC6IEE1_9ACTN</name>
<evidence type="ECO:0000313" key="1">
    <source>
        <dbReference type="EMBL" id="MDR6209020.1"/>
    </source>
</evidence>
<comment type="caution">
    <text evidence="1">The sequence shown here is derived from an EMBL/GenBank/DDBJ whole genome shotgun (WGS) entry which is preliminary data.</text>
</comment>
<accession>A0ACC6IEE1</accession>
<keyword evidence="2" id="KW-1185">Reference proteome</keyword>